<feature type="region of interest" description="Disordered" evidence="1">
    <location>
        <begin position="174"/>
        <end position="225"/>
    </location>
</feature>
<sequence length="629" mass="64716">MLPPVQALSRTAVAFQEGQTDSLSTRSGLSGQPELNVRVEDEASASIAGRINMLMSGRGAFRADLLTIASLVGSSIGIERQQDETDAAFVQRFVTALESLSPDQRQALQTRLGDLLAGLQLQTLLDALAQPDGPEATLIAAYLEIRNADQQDLKAQSVLTSYSQNEIADGAEPMAANPARPAVPAPTGPATQPASETFAEPLAAQTPVSAPSAAPAPVTDGDAPLSQPVAANAVSLGSALSMVPAEGAASPVEDGVPMPSAASPASSATASPSPVYAPETDAASTAIARPAIPTPQPSSGSAVEETGIYTTQGAMPEALPDAADETRQPVAATATAVETRAPASALAGSAPQPSAAVKVPGDARALQTLLQQELALPVQDDLQQQPLVSAPYSKAPVEEVINLLALKGWAETPTLSPVALPLPAEEGEEALLKQMFFSPASAPAGTEPGQAVQLSQAELQKTAVPARQQADQGQDEGLSRSTLTGSALQQAISGLPQATVLPLPVPPAQAVPLPVVSYLAVQDDFASEEEEQDIDAIAALSDDEEGRGGNGSRRRDRQENAEDETEETALESEVSEADDAFLSTRALESAVGEDEAAVALPAPALALPMPAMDELSQPEKLYWRIADLA</sequence>
<feature type="compositionally biased region" description="Acidic residues" evidence="1">
    <location>
        <begin position="561"/>
        <end position="578"/>
    </location>
</feature>
<dbReference type="EMBL" id="JAUSWH010000004">
    <property type="protein sequence ID" value="MDQ0455531.1"/>
    <property type="molecule type" value="Genomic_DNA"/>
</dbReference>
<feature type="compositionally biased region" description="Low complexity" evidence="1">
    <location>
        <begin position="257"/>
        <end position="278"/>
    </location>
</feature>
<dbReference type="Proteomes" id="UP001235269">
    <property type="component" value="Unassembled WGS sequence"/>
</dbReference>
<reference evidence="2 3" key="1">
    <citation type="submission" date="2023-07" db="EMBL/GenBank/DDBJ databases">
        <title>Genomic Encyclopedia of Type Strains, Phase IV (KMG-IV): sequencing the most valuable type-strain genomes for metagenomic binning, comparative biology and taxonomic classification.</title>
        <authorList>
            <person name="Goeker M."/>
        </authorList>
    </citation>
    <scope>NUCLEOTIDE SEQUENCE [LARGE SCALE GENOMIC DNA]</scope>
    <source>
        <strain evidence="2 3">DSM 100301</strain>
    </source>
</reference>
<evidence type="ECO:0000313" key="2">
    <source>
        <dbReference type="EMBL" id="MDQ0455531.1"/>
    </source>
</evidence>
<evidence type="ECO:0000256" key="1">
    <source>
        <dbReference type="SAM" id="MobiDB-lite"/>
    </source>
</evidence>
<feature type="compositionally biased region" description="Low complexity" evidence="1">
    <location>
        <begin position="203"/>
        <end position="219"/>
    </location>
</feature>
<feature type="region of interest" description="Disordered" evidence="1">
    <location>
        <begin position="249"/>
        <end position="282"/>
    </location>
</feature>
<gene>
    <name evidence="2" type="ORF">QO005_001865</name>
</gene>
<proteinExistence type="predicted"/>
<comment type="caution">
    <text evidence="2">The sequence shown here is derived from an EMBL/GenBank/DDBJ whole genome shotgun (WGS) entry which is preliminary data.</text>
</comment>
<feature type="region of interest" description="Disordered" evidence="1">
    <location>
        <begin position="459"/>
        <end position="482"/>
    </location>
</feature>
<keyword evidence="3" id="KW-1185">Reference proteome</keyword>
<organism evidence="2 3">
    <name type="scientific">Rhizobium paknamense</name>
    <dbReference type="NCBI Taxonomy" id="1206817"/>
    <lineage>
        <taxon>Bacteria</taxon>
        <taxon>Pseudomonadati</taxon>
        <taxon>Pseudomonadota</taxon>
        <taxon>Alphaproteobacteria</taxon>
        <taxon>Hyphomicrobiales</taxon>
        <taxon>Rhizobiaceae</taxon>
        <taxon>Rhizobium/Agrobacterium group</taxon>
        <taxon>Rhizobium</taxon>
    </lineage>
</organism>
<feature type="region of interest" description="Disordered" evidence="1">
    <location>
        <begin position="538"/>
        <end position="578"/>
    </location>
</feature>
<name>A0ABU0IBF5_9HYPH</name>
<evidence type="ECO:0008006" key="4">
    <source>
        <dbReference type="Google" id="ProtNLM"/>
    </source>
</evidence>
<accession>A0ABU0IBF5</accession>
<dbReference type="RefSeq" id="WP_307157708.1">
    <property type="nucleotide sequence ID" value="NZ_JAUSWH010000004.1"/>
</dbReference>
<protein>
    <recommendedName>
        <fullName evidence="4">Flagellar hook-length control protein FliK</fullName>
    </recommendedName>
</protein>
<evidence type="ECO:0000313" key="3">
    <source>
        <dbReference type="Proteomes" id="UP001235269"/>
    </source>
</evidence>